<feature type="transmembrane region" description="Helical" evidence="1">
    <location>
        <begin position="45"/>
        <end position="61"/>
    </location>
</feature>
<dbReference type="AlphaFoldDB" id="A0A6N8FIA7"/>
<feature type="transmembrane region" description="Helical" evidence="1">
    <location>
        <begin position="12"/>
        <end position="33"/>
    </location>
</feature>
<dbReference type="EMBL" id="WOCA01000009">
    <property type="protein sequence ID" value="MUK89163.1"/>
    <property type="molecule type" value="Genomic_DNA"/>
</dbReference>
<protein>
    <submittedName>
        <fullName evidence="2">Uncharacterized protein</fullName>
    </submittedName>
</protein>
<evidence type="ECO:0000313" key="2">
    <source>
        <dbReference type="EMBL" id="MUK89163.1"/>
    </source>
</evidence>
<comment type="caution">
    <text evidence="2">The sequence shown here is derived from an EMBL/GenBank/DDBJ whole genome shotgun (WGS) entry which is preliminary data.</text>
</comment>
<dbReference type="RefSeq" id="WP_155669140.1">
    <property type="nucleotide sequence ID" value="NZ_WOCA01000009.1"/>
</dbReference>
<keyword evidence="1" id="KW-0812">Transmembrane</keyword>
<evidence type="ECO:0000256" key="1">
    <source>
        <dbReference type="SAM" id="Phobius"/>
    </source>
</evidence>
<keyword evidence="1" id="KW-1133">Transmembrane helix</keyword>
<sequence length="64" mass="7334">MEDLQQTINGFALNIAILVLILLAFSGLVSIILKNISIHREFRRIIMGLVTLLGLYVWYQITFI</sequence>
<name>A0A6N8FIA7_9BACI</name>
<organism evidence="2 3">
    <name type="scientific">Ornithinibacillus caprae</name>
    <dbReference type="NCBI Taxonomy" id="2678566"/>
    <lineage>
        <taxon>Bacteria</taxon>
        <taxon>Bacillati</taxon>
        <taxon>Bacillota</taxon>
        <taxon>Bacilli</taxon>
        <taxon>Bacillales</taxon>
        <taxon>Bacillaceae</taxon>
        <taxon>Ornithinibacillus</taxon>
    </lineage>
</organism>
<keyword evidence="3" id="KW-1185">Reference proteome</keyword>
<keyword evidence="1" id="KW-0472">Membrane</keyword>
<dbReference type="Proteomes" id="UP000469125">
    <property type="component" value="Unassembled WGS sequence"/>
</dbReference>
<reference evidence="2 3" key="1">
    <citation type="submission" date="2019-11" db="EMBL/GenBank/DDBJ databases">
        <authorList>
            <person name="Li X."/>
        </authorList>
    </citation>
    <scope>NUCLEOTIDE SEQUENCE [LARGE SCALE GENOMIC DNA]</scope>
    <source>
        <strain evidence="2 3">L9</strain>
    </source>
</reference>
<evidence type="ECO:0000313" key="3">
    <source>
        <dbReference type="Proteomes" id="UP000469125"/>
    </source>
</evidence>
<proteinExistence type="predicted"/>
<accession>A0A6N8FIA7</accession>
<gene>
    <name evidence="2" type="ORF">GMD78_12345</name>
</gene>